<gene>
    <name evidence="1" type="ORF">POM88_050329</name>
</gene>
<proteinExistence type="predicted"/>
<dbReference type="Proteomes" id="UP001237642">
    <property type="component" value="Unassembled WGS sequence"/>
</dbReference>
<dbReference type="SUPFAM" id="SSF53474">
    <property type="entry name" value="alpha/beta-Hydrolases"/>
    <property type="match status" value="1"/>
</dbReference>
<dbReference type="GO" id="GO:0015996">
    <property type="term" value="P:chlorophyll catabolic process"/>
    <property type="evidence" value="ECO:0007669"/>
    <property type="project" value="TreeGrafter"/>
</dbReference>
<dbReference type="Pfam" id="PF07224">
    <property type="entry name" value="Chlorophyllase"/>
    <property type="match status" value="1"/>
</dbReference>
<comment type="caution">
    <text evidence="1">The sequence shown here is derived from an EMBL/GenBank/DDBJ whole genome shotgun (WGS) entry which is preliminary data.</text>
</comment>
<evidence type="ECO:0000313" key="1">
    <source>
        <dbReference type="EMBL" id="KAK1357073.1"/>
    </source>
</evidence>
<name>A0AAD8GZU9_9APIA</name>
<keyword evidence="2" id="KW-1185">Reference proteome</keyword>
<protein>
    <submittedName>
        <fullName evidence="1">Chlorophyllase</fullName>
    </submittedName>
</protein>
<dbReference type="PANTHER" id="PTHR33428">
    <property type="entry name" value="CHLOROPHYLLASE-2, CHLOROPLASTIC"/>
    <property type="match status" value="1"/>
</dbReference>
<evidence type="ECO:0000313" key="2">
    <source>
        <dbReference type="Proteomes" id="UP001237642"/>
    </source>
</evidence>
<accession>A0AAD8GZU9</accession>
<reference evidence="1" key="2">
    <citation type="submission" date="2023-05" db="EMBL/GenBank/DDBJ databases">
        <authorList>
            <person name="Schelkunov M.I."/>
        </authorList>
    </citation>
    <scope>NUCLEOTIDE SEQUENCE</scope>
    <source>
        <strain evidence="1">Hsosn_3</strain>
        <tissue evidence="1">Leaf</tissue>
    </source>
</reference>
<dbReference type="EMBL" id="JAUIZM010000011">
    <property type="protein sequence ID" value="KAK1357073.1"/>
    <property type="molecule type" value="Genomic_DNA"/>
</dbReference>
<dbReference type="GO" id="GO:0047746">
    <property type="term" value="F:chlorophyllase activity"/>
    <property type="evidence" value="ECO:0007669"/>
    <property type="project" value="TreeGrafter"/>
</dbReference>
<organism evidence="1 2">
    <name type="scientific">Heracleum sosnowskyi</name>
    <dbReference type="NCBI Taxonomy" id="360622"/>
    <lineage>
        <taxon>Eukaryota</taxon>
        <taxon>Viridiplantae</taxon>
        <taxon>Streptophyta</taxon>
        <taxon>Embryophyta</taxon>
        <taxon>Tracheophyta</taxon>
        <taxon>Spermatophyta</taxon>
        <taxon>Magnoliopsida</taxon>
        <taxon>eudicotyledons</taxon>
        <taxon>Gunneridae</taxon>
        <taxon>Pentapetalae</taxon>
        <taxon>asterids</taxon>
        <taxon>campanulids</taxon>
        <taxon>Apiales</taxon>
        <taxon>Apiaceae</taxon>
        <taxon>Apioideae</taxon>
        <taxon>apioid superclade</taxon>
        <taxon>Tordylieae</taxon>
        <taxon>Tordyliinae</taxon>
        <taxon>Heracleum</taxon>
    </lineage>
</organism>
<sequence>MSVVDAKLALATSTPMTSVFERGNLKVKDIKVERSAERKALLIVSPTEQGKYPVFVFIHGCCVSNTAYSQLLQHVASHGFIAVAPGDPLVSSLLCCFGNQELKSDANVLEWLPDGLPTVLPDNVIADTTKIAVGGHSRGGKVAFALAISNTNLKISAVFGVDPVAGGSTDARPDPKIFSYIPRCLDLNVPVAIIGTGLGSQAKCLMPPFAPCGVNHAEFFNESKPPIYYFLAKDYGHGDMLDDGIEYWFTKLLTKHGKGSKEFMIKACGGIIVAFLNAKLKGEGEDLNIIGEQPNIAPIKLDPVLYVEN</sequence>
<dbReference type="AlphaFoldDB" id="A0AAD8GZU9"/>
<dbReference type="Gene3D" id="3.40.50.1820">
    <property type="entry name" value="alpha/beta hydrolase"/>
    <property type="match status" value="1"/>
</dbReference>
<dbReference type="PANTHER" id="PTHR33428:SF10">
    <property type="entry name" value="CHLOROPHYLLASE-1"/>
    <property type="match status" value="1"/>
</dbReference>
<reference evidence="1" key="1">
    <citation type="submission" date="2023-02" db="EMBL/GenBank/DDBJ databases">
        <title>Genome of toxic invasive species Heracleum sosnowskyi carries increased number of genes despite the absence of recent whole-genome duplications.</title>
        <authorList>
            <person name="Schelkunov M."/>
            <person name="Shtratnikova V."/>
            <person name="Makarenko M."/>
            <person name="Klepikova A."/>
            <person name="Omelchenko D."/>
            <person name="Novikova G."/>
            <person name="Obukhova E."/>
            <person name="Bogdanov V."/>
            <person name="Penin A."/>
            <person name="Logacheva M."/>
        </authorList>
    </citation>
    <scope>NUCLEOTIDE SEQUENCE</scope>
    <source>
        <strain evidence="1">Hsosn_3</strain>
        <tissue evidence="1">Leaf</tissue>
    </source>
</reference>
<dbReference type="InterPro" id="IPR029058">
    <property type="entry name" value="AB_hydrolase_fold"/>
</dbReference>
<dbReference type="InterPro" id="IPR017395">
    <property type="entry name" value="Chlorophyllase-like"/>
</dbReference>